<organism evidence="8 9">
    <name type="scientific">Gottfriedia luciferensis</name>
    <dbReference type="NCBI Taxonomy" id="178774"/>
    <lineage>
        <taxon>Bacteria</taxon>
        <taxon>Bacillati</taxon>
        <taxon>Bacillota</taxon>
        <taxon>Bacilli</taxon>
        <taxon>Bacillales</taxon>
        <taxon>Bacillaceae</taxon>
        <taxon>Gottfriedia</taxon>
    </lineage>
</organism>
<evidence type="ECO:0000256" key="1">
    <source>
        <dbReference type="ARBA" id="ARBA00022741"/>
    </source>
</evidence>
<feature type="domain" description="Helicase C-terminal" evidence="7">
    <location>
        <begin position="224"/>
        <end position="378"/>
    </location>
</feature>
<keyword evidence="3" id="KW-0347">Helicase</keyword>
<evidence type="ECO:0000256" key="4">
    <source>
        <dbReference type="ARBA" id="ARBA00022840"/>
    </source>
</evidence>
<sequence>MEYFQLAEQTILKIKANNITKWTAVQEEAIPAILDGNDVIAQSPTGTGKTLAYVLPLINKVDEMEENPQIIIMAPTRELVMQIFQVVQDYTQNTNIKVASIVGGADIKRQIEKLKQKPKIIVGSPGRISQLIKQKKLKMHCVKTIVFDEVDELLKTDDQKDLPQIVKATMKDRQLVFLSATITPGAMQFAKETSSNLKEISIEQSLEGNIIHGFIPCEEREKLELLRRIASVQNMKAIVFSNDPFKLEGYASKLNFRGIKTAVLHSKLGKMERSRVLKDLQIGKTTLLFSTDVAARGIDLQELPYVITLDVPEKVEQYTHRSGRVGRMGNQGTVINLVTPREKKNLFSLRGTQKMFFEHLTVSHGEIQKVEMKENQLNENQPKEKRSKPVSNQNKKPVSSKNKPMKKIKK</sequence>
<accession>A0ABX2ZVG0</accession>
<evidence type="ECO:0000259" key="7">
    <source>
        <dbReference type="PROSITE" id="PS51194"/>
    </source>
</evidence>
<evidence type="ECO:0000256" key="2">
    <source>
        <dbReference type="ARBA" id="ARBA00022801"/>
    </source>
</evidence>
<dbReference type="RefSeq" id="WP_069031982.1">
    <property type="nucleotide sequence ID" value="NZ_MDKC01000001.1"/>
</dbReference>
<evidence type="ECO:0000259" key="6">
    <source>
        <dbReference type="PROSITE" id="PS51192"/>
    </source>
</evidence>
<keyword evidence="2" id="KW-0378">Hydrolase</keyword>
<dbReference type="InterPro" id="IPR001650">
    <property type="entry name" value="Helicase_C-like"/>
</dbReference>
<gene>
    <name evidence="8" type="ORF">BED47_01125</name>
</gene>
<dbReference type="Pfam" id="PF00270">
    <property type="entry name" value="DEAD"/>
    <property type="match status" value="1"/>
</dbReference>
<dbReference type="InterPro" id="IPR050547">
    <property type="entry name" value="DEAD_box_RNA_helicases"/>
</dbReference>
<evidence type="ECO:0000256" key="3">
    <source>
        <dbReference type="ARBA" id="ARBA00022806"/>
    </source>
</evidence>
<evidence type="ECO:0000313" key="8">
    <source>
        <dbReference type="EMBL" id="ODG93800.1"/>
    </source>
</evidence>
<dbReference type="SMART" id="SM00490">
    <property type="entry name" value="HELICc"/>
    <property type="match status" value="1"/>
</dbReference>
<protein>
    <recommendedName>
        <fullName evidence="10">RNA helicase</fullName>
    </recommendedName>
</protein>
<name>A0ABX2ZVG0_9BACI</name>
<evidence type="ECO:0008006" key="10">
    <source>
        <dbReference type="Google" id="ProtNLM"/>
    </source>
</evidence>
<dbReference type="InterPro" id="IPR011545">
    <property type="entry name" value="DEAD/DEAH_box_helicase_dom"/>
</dbReference>
<comment type="caution">
    <text evidence="8">The sequence shown here is derived from an EMBL/GenBank/DDBJ whole genome shotgun (WGS) entry which is preliminary data.</text>
</comment>
<dbReference type="InterPro" id="IPR014001">
    <property type="entry name" value="Helicase_ATP-bd"/>
</dbReference>
<dbReference type="InterPro" id="IPR044742">
    <property type="entry name" value="DEAD/DEAH_RhlB"/>
</dbReference>
<feature type="region of interest" description="Disordered" evidence="5">
    <location>
        <begin position="372"/>
        <end position="410"/>
    </location>
</feature>
<dbReference type="InterPro" id="IPR027417">
    <property type="entry name" value="P-loop_NTPase"/>
</dbReference>
<keyword evidence="4" id="KW-0067">ATP-binding</keyword>
<dbReference type="Proteomes" id="UP000094580">
    <property type="component" value="Unassembled WGS sequence"/>
</dbReference>
<evidence type="ECO:0000313" key="9">
    <source>
        <dbReference type="Proteomes" id="UP000094580"/>
    </source>
</evidence>
<evidence type="ECO:0000256" key="5">
    <source>
        <dbReference type="SAM" id="MobiDB-lite"/>
    </source>
</evidence>
<dbReference type="CDD" id="cd00268">
    <property type="entry name" value="DEADc"/>
    <property type="match status" value="1"/>
</dbReference>
<dbReference type="PANTHER" id="PTHR47963">
    <property type="entry name" value="DEAD-BOX ATP-DEPENDENT RNA HELICASE 47, MITOCHONDRIAL"/>
    <property type="match status" value="1"/>
</dbReference>
<dbReference type="Pfam" id="PF00271">
    <property type="entry name" value="Helicase_C"/>
    <property type="match status" value="1"/>
</dbReference>
<dbReference type="CDD" id="cd18787">
    <property type="entry name" value="SF2_C_DEAD"/>
    <property type="match status" value="1"/>
</dbReference>
<dbReference type="SMART" id="SM00487">
    <property type="entry name" value="DEXDc"/>
    <property type="match status" value="1"/>
</dbReference>
<dbReference type="PROSITE" id="PS51194">
    <property type="entry name" value="HELICASE_CTER"/>
    <property type="match status" value="1"/>
</dbReference>
<dbReference type="SUPFAM" id="SSF52540">
    <property type="entry name" value="P-loop containing nucleoside triphosphate hydrolases"/>
    <property type="match status" value="1"/>
</dbReference>
<reference evidence="8 9" key="1">
    <citation type="submission" date="2016-07" db="EMBL/GenBank/DDBJ databases">
        <authorList>
            <person name="Townsley L."/>
            <person name="Shank E.A."/>
        </authorList>
    </citation>
    <scope>NUCLEOTIDE SEQUENCE [LARGE SCALE GENOMIC DNA]</scope>
    <source>
        <strain evidence="8 9">CH01</strain>
    </source>
</reference>
<keyword evidence="1" id="KW-0547">Nucleotide-binding</keyword>
<feature type="compositionally biased region" description="Polar residues" evidence="5">
    <location>
        <begin position="389"/>
        <end position="400"/>
    </location>
</feature>
<feature type="domain" description="Helicase ATP-binding" evidence="6">
    <location>
        <begin position="30"/>
        <end position="200"/>
    </location>
</feature>
<dbReference type="EMBL" id="MDKC01000001">
    <property type="protein sequence ID" value="ODG93800.1"/>
    <property type="molecule type" value="Genomic_DNA"/>
</dbReference>
<dbReference type="Gene3D" id="3.40.50.300">
    <property type="entry name" value="P-loop containing nucleotide triphosphate hydrolases"/>
    <property type="match status" value="2"/>
</dbReference>
<keyword evidence="9" id="KW-1185">Reference proteome</keyword>
<feature type="compositionally biased region" description="Basic and acidic residues" evidence="5">
    <location>
        <begin position="372"/>
        <end position="384"/>
    </location>
</feature>
<dbReference type="PROSITE" id="PS51192">
    <property type="entry name" value="HELICASE_ATP_BIND_1"/>
    <property type="match status" value="1"/>
</dbReference>
<proteinExistence type="predicted"/>
<dbReference type="PANTHER" id="PTHR47963:SF7">
    <property type="entry name" value="ATP-DEPENDENT RNA HELICASE YFML-RELATED"/>
    <property type="match status" value="1"/>
</dbReference>